<dbReference type="Proteomes" id="UP001499854">
    <property type="component" value="Unassembled WGS sequence"/>
</dbReference>
<sequence>MRLLRRMRADLSMGENLELYSTVLLALTLGALGVFDVVGTKVLAAATLATLALLATGTLTSRRRVEDLAALVRSRKAGELSAEDFFTKDKPGLGEQVRAARDIRILGVTLSRTIRNLVDELQHAARDGAVIKVVLIDARTDAPAQAAARSTISDQPEVFENRLRPTIDLLIELARTPGATGRVEVRFLPFVPAFGLVLLDSQRANGRIYVDVYSHKSAGGDAVFALVPQRDGQWYPHFEGEFERVWEVGRPADASDGFPVPAVPTV</sequence>
<proteinExistence type="predicted"/>
<accession>A0ABN2RD57</accession>
<comment type="caution">
    <text evidence="1">The sequence shown here is derived from an EMBL/GenBank/DDBJ whole genome shotgun (WGS) entry which is preliminary data.</text>
</comment>
<name>A0ABN2RD57_9ACTN</name>
<dbReference type="RefSeq" id="WP_344657281.1">
    <property type="nucleotide sequence ID" value="NZ_BAAAQM010000012.1"/>
</dbReference>
<keyword evidence="2" id="KW-1185">Reference proteome</keyword>
<evidence type="ECO:0000313" key="2">
    <source>
        <dbReference type="Proteomes" id="UP001499854"/>
    </source>
</evidence>
<dbReference type="EMBL" id="BAAAQM010000012">
    <property type="protein sequence ID" value="GAA1967154.1"/>
    <property type="molecule type" value="Genomic_DNA"/>
</dbReference>
<organism evidence="1 2">
    <name type="scientific">Catenulispora subtropica</name>
    <dbReference type="NCBI Taxonomy" id="450798"/>
    <lineage>
        <taxon>Bacteria</taxon>
        <taxon>Bacillati</taxon>
        <taxon>Actinomycetota</taxon>
        <taxon>Actinomycetes</taxon>
        <taxon>Catenulisporales</taxon>
        <taxon>Catenulisporaceae</taxon>
        <taxon>Catenulispora</taxon>
    </lineage>
</organism>
<evidence type="ECO:0008006" key="3">
    <source>
        <dbReference type="Google" id="ProtNLM"/>
    </source>
</evidence>
<gene>
    <name evidence="1" type="ORF">GCM10009838_26560</name>
</gene>
<evidence type="ECO:0000313" key="1">
    <source>
        <dbReference type="EMBL" id="GAA1967154.1"/>
    </source>
</evidence>
<reference evidence="1 2" key="1">
    <citation type="journal article" date="2019" name="Int. J. Syst. Evol. Microbiol.">
        <title>The Global Catalogue of Microorganisms (GCM) 10K type strain sequencing project: providing services to taxonomists for standard genome sequencing and annotation.</title>
        <authorList>
            <consortium name="The Broad Institute Genomics Platform"/>
            <consortium name="The Broad Institute Genome Sequencing Center for Infectious Disease"/>
            <person name="Wu L."/>
            <person name="Ma J."/>
        </authorList>
    </citation>
    <scope>NUCLEOTIDE SEQUENCE [LARGE SCALE GENOMIC DNA]</scope>
    <source>
        <strain evidence="1 2">JCM 16013</strain>
    </source>
</reference>
<protein>
    <recommendedName>
        <fullName evidence="3">Integral membrane protein</fullName>
    </recommendedName>
</protein>